<keyword evidence="5" id="KW-0630">Potassium</keyword>
<dbReference type="PANTHER" id="PTHR32468:SF35">
    <property type="entry name" value="CATION_H+ EXCHANGER DOMAIN-CONTAINING PROTEIN"/>
    <property type="match status" value="1"/>
</dbReference>
<proteinExistence type="inferred from homology"/>
<evidence type="ECO:0000256" key="3">
    <source>
        <dbReference type="ARBA" id="ARBA00022538"/>
    </source>
</evidence>
<dbReference type="GeneID" id="103342963"/>
<dbReference type="RefSeq" id="XP_008244850.2">
    <property type="nucleotide sequence ID" value="XM_008246628.2"/>
</dbReference>
<dbReference type="InterPro" id="IPR050794">
    <property type="entry name" value="CPA2_transporter"/>
</dbReference>
<accession>A0ABM0PUW9</accession>
<evidence type="ECO:0000259" key="12">
    <source>
        <dbReference type="Pfam" id="PF23256"/>
    </source>
</evidence>
<sequence>MELRIFFIHRQSTRIDVYVYVLDWNSLAAVLWHVGLTGYIRKNIFNTHVYPTYLANSGLKTNIFKIHPRSLWIVGVVVIFSTLVKIGAVMLPASYFDVPLRQAFVLGLILNSKGITELVMFDLFKQSKVLTDQEFALVVISVVLITAVVTPLIRYLYDPSMQYAVTRRSTIQHLKRESELTILACIHNQENVPTFINVVEVSNATEQNLVAVIALVLTELVGRTNPILVSHRPYDTLDNSSSGHIVKAMRQYEKYNEGYATLQAYTSISSYVTMHDDIFRLAFEKRVNLVIMPFHKQWAIDGNIGSVNRPLQSMNINVLEKAPCSVGILIDRGVLGGSVSMLASRYICHVAVIFIGGADDTKELAHGSRMARHPSMDLTVARFLLFGEENSKDRKQDSDLLEEYRVANGDNERFVVVEEVVRDGARLSVVIRSMVDCFDLMLVGRHHQDSPLLSGLGEWSECTELGIVGDMLASLNFHCSISVLVLQQQRIGGKPLRNSSSCLGLLFPFQT</sequence>
<comment type="subcellular location">
    <subcellularLocation>
        <location evidence="1">Membrane</location>
        <topology evidence="1">Multi-pass membrane protein</topology>
    </subcellularLocation>
</comment>
<evidence type="ECO:0000256" key="8">
    <source>
        <dbReference type="ARBA" id="ARBA00023136"/>
    </source>
</evidence>
<keyword evidence="6 10" id="KW-1133">Transmembrane helix</keyword>
<evidence type="ECO:0000256" key="4">
    <source>
        <dbReference type="ARBA" id="ARBA00022692"/>
    </source>
</evidence>
<comment type="similarity">
    <text evidence="9">Belongs to the monovalent cation:proton antiporter 2 (CPA2) transporter (TC 2.A.37) family. CHX (TC 2.A.37.4) subfamily.</text>
</comment>
<feature type="domain" description="Cation/H(+) antiporter central" evidence="12">
    <location>
        <begin position="242"/>
        <end position="338"/>
    </location>
</feature>
<gene>
    <name evidence="15" type="primary">LOC103342963</name>
</gene>
<dbReference type="Gene3D" id="1.20.1530.20">
    <property type="match status" value="1"/>
</dbReference>
<keyword evidence="8 10" id="KW-0472">Membrane</keyword>
<keyword evidence="4 10" id="KW-0812">Transmembrane</keyword>
<dbReference type="InterPro" id="IPR006153">
    <property type="entry name" value="Cation/H_exchanger_TM"/>
</dbReference>
<feature type="transmembrane region" description="Helical" evidence="10">
    <location>
        <begin position="135"/>
        <end position="157"/>
    </location>
</feature>
<evidence type="ECO:0000259" key="11">
    <source>
        <dbReference type="Pfam" id="PF00999"/>
    </source>
</evidence>
<keyword evidence="14" id="KW-1185">Reference proteome</keyword>
<dbReference type="Pfam" id="PF00999">
    <property type="entry name" value="Na_H_Exchanger"/>
    <property type="match status" value="1"/>
</dbReference>
<evidence type="ECO:0000313" key="15">
    <source>
        <dbReference type="RefSeq" id="XP_008244850.2"/>
    </source>
</evidence>
<evidence type="ECO:0000256" key="7">
    <source>
        <dbReference type="ARBA" id="ARBA00023065"/>
    </source>
</evidence>
<dbReference type="Pfam" id="PF23259">
    <property type="entry name" value="CHX17_C"/>
    <property type="match status" value="1"/>
</dbReference>
<keyword evidence="7" id="KW-0406">Ion transport</keyword>
<feature type="domain" description="Cation/H(+) antiporter C-terminal" evidence="13">
    <location>
        <begin position="350"/>
        <end position="489"/>
    </location>
</feature>
<organism evidence="14 15">
    <name type="scientific">Prunus mume</name>
    <name type="common">Japanese apricot</name>
    <name type="synonym">Armeniaca mume</name>
    <dbReference type="NCBI Taxonomy" id="102107"/>
    <lineage>
        <taxon>Eukaryota</taxon>
        <taxon>Viridiplantae</taxon>
        <taxon>Streptophyta</taxon>
        <taxon>Embryophyta</taxon>
        <taxon>Tracheophyta</taxon>
        <taxon>Spermatophyta</taxon>
        <taxon>Magnoliopsida</taxon>
        <taxon>eudicotyledons</taxon>
        <taxon>Gunneridae</taxon>
        <taxon>Pentapetalae</taxon>
        <taxon>rosids</taxon>
        <taxon>fabids</taxon>
        <taxon>Rosales</taxon>
        <taxon>Rosaceae</taxon>
        <taxon>Amygdaloideae</taxon>
        <taxon>Amygdaleae</taxon>
        <taxon>Prunus</taxon>
    </lineage>
</organism>
<reference evidence="14" key="1">
    <citation type="journal article" date="2012" name="Nat. Commun.">
        <title>The genome of Prunus mume.</title>
        <authorList>
            <person name="Zhang Q."/>
            <person name="Chen W."/>
            <person name="Sun L."/>
            <person name="Zhao F."/>
            <person name="Huang B."/>
            <person name="Yang W."/>
            <person name="Tao Y."/>
            <person name="Wang J."/>
            <person name="Yuan Z."/>
            <person name="Fan G."/>
            <person name="Xing Z."/>
            <person name="Han C."/>
            <person name="Pan H."/>
            <person name="Zhong X."/>
            <person name="Shi W."/>
            <person name="Liang X."/>
            <person name="Du D."/>
            <person name="Sun F."/>
            <person name="Xu Z."/>
            <person name="Hao R."/>
            <person name="Lv T."/>
            <person name="Lv Y."/>
            <person name="Zheng Z."/>
            <person name="Sun M."/>
            <person name="Luo L."/>
            <person name="Cai M."/>
            <person name="Gao Y."/>
            <person name="Wang J."/>
            <person name="Yin Y."/>
            <person name="Xu X."/>
            <person name="Cheng T."/>
            <person name="Wang J."/>
        </authorList>
    </citation>
    <scope>NUCLEOTIDE SEQUENCE [LARGE SCALE GENOMIC DNA]</scope>
</reference>
<dbReference type="InterPro" id="IPR057291">
    <property type="entry name" value="CHX17_2nd"/>
</dbReference>
<evidence type="ECO:0000256" key="2">
    <source>
        <dbReference type="ARBA" id="ARBA00022448"/>
    </source>
</evidence>
<evidence type="ECO:0000256" key="6">
    <source>
        <dbReference type="ARBA" id="ARBA00022989"/>
    </source>
</evidence>
<dbReference type="PANTHER" id="PTHR32468">
    <property type="entry name" value="CATION/H + ANTIPORTER"/>
    <property type="match status" value="1"/>
</dbReference>
<evidence type="ECO:0000256" key="5">
    <source>
        <dbReference type="ARBA" id="ARBA00022958"/>
    </source>
</evidence>
<keyword evidence="2" id="KW-0813">Transport</keyword>
<protein>
    <submittedName>
        <fullName evidence="15">Cation/H(+) antiporter 15-like</fullName>
    </submittedName>
</protein>
<dbReference type="Pfam" id="PF23256">
    <property type="entry name" value="CHX17_2nd"/>
    <property type="match status" value="1"/>
</dbReference>
<evidence type="ECO:0000256" key="10">
    <source>
        <dbReference type="SAM" id="Phobius"/>
    </source>
</evidence>
<reference evidence="15" key="2">
    <citation type="submission" date="2025-08" db="UniProtKB">
        <authorList>
            <consortium name="RefSeq"/>
        </authorList>
    </citation>
    <scope>IDENTIFICATION</scope>
</reference>
<dbReference type="Proteomes" id="UP000694861">
    <property type="component" value="Unplaced"/>
</dbReference>
<evidence type="ECO:0000256" key="9">
    <source>
        <dbReference type="ARBA" id="ARBA00038341"/>
    </source>
</evidence>
<dbReference type="InterPro" id="IPR038770">
    <property type="entry name" value="Na+/solute_symporter_sf"/>
</dbReference>
<keyword evidence="3" id="KW-0633">Potassium transport</keyword>
<evidence type="ECO:0000259" key="13">
    <source>
        <dbReference type="Pfam" id="PF23259"/>
    </source>
</evidence>
<evidence type="ECO:0000313" key="14">
    <source>
        <dbReference type="Proteomes" id="UP000694861"/>
    </source>
</evidence>
<name>A0ABM0PUW9_PRUMU</name>
<feature type="domain" description="Cation/H+ exchanger transmembrane" evidence="11">
    <location>
        <begin position="57"/>
        <end position="152"/>
    </location>
</feature>
<evidence type="ECO:0000256" key="1">
    <source>
        <dbReference type="ARBA" id="ARBA00004141"/>
    </source>
</evidence>
<dbReference type="InterPro" id="IPR057290">
    <property type="entry name" value="CHX17_C"/>
</dbReference>
<feature type="transmembrane region" description="Helical" evidence="10">
    <location>
        <begin position="70"/>
        <end position="91"/>
    </location>
</feature>